<evidence type="ECO:0000313" key="11">
    <source>
        <dbReference type="Proteomes" id="UP000837801"/>
    </source>
</evidence>
<dbReference type="PANTHER" id="PTHR12896:SF1">
    <property type="entry name" value="ELONGATOR COMPLEX PROTEIN 4"/>
    <property type="match status" value="1"/>
</dbReference>
<evidence type="ECO:0000256" key="3">
    <source>
        <dbReference type="ARBA" id="ARBA00005043"/>
    </source>
</evidence>
<evidence type="ECO:0000256" key="7">
    <source>
        <dbReference type="ARBA" id="ARBA00022694"/>
    </source>
</evidence>
<evidence type="ECO:0000256" key="5">
    <source>
        <dbReference type="ARBA" id="ARBA00020265"/>
    </source>
</evidence>
<keyword evidence="11" id="KW-1185">Reference proteome</keyword>
<feature type="region of interest" description="Disordered" evidence="9">
    <location>
        <begin position="40"/>
        <end position="62"/>
    </location>
</feature>
<dbReference type="GO" id="GO:0033588">
    <property type="term" value="C:elongator holoenzyme complex"/>
    <property type="evidence" value="ECO:0007669"/>
    <property type="project" value="InterPro"/>
</dbReference>
<feature type="region of interest" description="Disordered" evidence="9">
    <location>
        <begin position="217"/>
        <end position="237"/>
    </location>
</feature>
<dbReference type="GO" id="GO:0002098">
    <property type="term" value="P:tRNA wobble uridine modification"/>
    <property type="evidence" value="ECO:0007669"/>
    <property type="project" value="InterPro"/>
</dbReference>
<proteinExistence type="inferred from homology"/>
<feature type="compositionally biased region" description="Low complexity" evidence="9">
    <location>
        <begin position="224"/>
        <end position="235"/>
    </location>
</feature>
<evidence type="ECO:0000313" key="10">
    <source>
        <dbReference type="EMBL" id="CAH2352833.1"/>
    </source>
</evidence>
<dbReference type="InterPro" id="IPR027417">
    <property type="entry name" value="P-loop_NTPase"/>
</dbReference>
<reference evidence="10" key="1">
    <citation type="submission" date="2022-03" db="EMBL/GenBank/DDBJ databases">
        <authorList>
            <person name="Legras J.-L."/>
            <person name="Devillers H."/>
            <person name="Grondin C."/>
        </authorList>
    </citation>
    <scope>NUCLEOTIDE SEQUENCE</scope>
    <source>
        <strain evidence="10">CLIB 1423</strain>
    </source>
</reference>
<keyword evidence="7" id="KW-0819">tRNA processing</keyword>
<dbReference type="GO" id="GO:0005737">
    <property type="term" value="C:cytoplasm"/>
    <property type="evidence" value="ECO:0007669"/>
    <property type="project" value="UniProtKB-SubCell"/>
</dbReference>
<accession>A0A9P0QR28</accession>
<dbReference type="Gene3D" id="3.40.50.300">
    <property type="entry name" value="P-loop containing nucleotide triphosphate hydrolases"/>
    <property type="match status" value="1"/>
</dbReference>
<name>A0A9P0QR28_9ASCO</name>
<comment type="similarity">
    <text evidence="4">Belongs to the ELP4 family.</text>
</comment>
<evidence type="ECO:0000256" key="6">
    <source>
        <dbReference type="ARBA" id="ARBA00022490"/>
    </source>
</evidence>
<dbReference type="InterPro" id="IPR008728">
    <property type="entry name" value="Elongator_complex_protein_4"/>
</dbReference>
<dbReference type="OrthoDB" id="289162at2759"/>
<dbReference type="Pfam" id="PF05625">
    <property type="entry name" value="PAXNEB"/>
    <property type="match status" value="1"/>
</dbReference>
<sequence length="443" mass="48662">MSFRKRSDIIGAPPAVPRNPGMVPGRPVGAGAVPGRIIPSRPVAPGTGVARTGPVRTSSPSQSQTVEILQHPGVRPSLISSSPTISTGSSDLDSILLHQGLPLGASLLVEEAGTTDFASIILRVFASQGVIHNRVEYGPQNKREFNSHVIVVGFQSQWANELPGLYKGSSRDQKKANIAANEKKISVSNLNDSRSPVSGANDKEMKIAWRYGLNKKANDSGENAPSAPSESSSAEHYTHQFDITQRLTPAPASQEVSFVSITSHQYKPILSQIQSIITGQLKQNSNKVIRLVIPNLLNPSTYPPQFSQSATIIPFVHCLRALLRKYPRNLVLISSISLDLFPKETNLTYNLETLYDAVIQLQPFNQEMSQLIEKAYKNEPAKVSHGLVHIRKIPHLSERGLMMIHDGEYAFRNGKKKFQIEEWGIPVEDDSKDEAQTTKNIEF</sequence>
<comment type="caution">
    <text evidence="10">The sequence shown here is derived from an EMBL/GenBank/DDBJ whole genome shotgun (WGS) entry which is preliminary data.</text>
</comment>
<dbReference type="AlphaFoldDB" id="A0A9P0QR28"/>
<keyword evidence="6" id="KW-0963">Cytoplasm</keyword>
<comment type="subcellular location">
    <subcellularLocation>
        <location evidence="2">Cytoplasm</location>
    </subcellularLocation>
    <subcellularLocation>
        <location evidence="1">Nucleus</location>
    </subcellularLocation>
</comment>
<dbReference type="Proteomes" id="UP000837801">
    <property type="component" value="Unassembled WGS sequence"/>
</dbReference>
<gene>
    <name evidence="10" type="ORF">CLIB1423_08S02124</name>
</gene>
<evidence type="ECO:0000256" key="1">
    <source>
        <dbReference type="ARBA" id="ARBA00004123"/>
    </source>
</evidence>
<evidence type="ECO:0000256" key="8">
    <source>
        <dbReference type="ARBA" id="ARBA00023242"/>
    </source>
</evidence>
<feature type="region of interest" description="Disordered" evidence="9">
    <location>
        <begin position="1"/>
        <end position="23"/>
    </location>
</feature>
<keyword evidence="8" id="KW-0539">Nucleus</keyword>
<evidence type="ECO:0000256" key="4">
    <source>
        <dbReference type="ARBA" id="ARBA00007573"/>
    </source>
</evidence>
<dbReference type="CDD" id="cd19494">
    <property type="entry name" value="Elp4"/>
    <property type="match status" value="1"/>
</dbReference>
<organism evidence="10 11">
    <name type="scientific">[Candida] railenensis</name>
    <dbReference type="NCBI Taxonomy" id="45579"/>
    <lineage>
        <taxon>Eukaryota</taxon>
        <taxon>Fungi</taxon>
        <taxon>Dikarya</taxon>
        <taxon>Ascomycota</taxon>
        <taxon>Saccharomycotina</taxon>
        <taxon>Pichiomycetes</taxon>
        <taxon>Debaryomycetaceae</taxon>
        <taxon>Kurtzmaniella</taxon>
    </lineage>
</organism>
<evidence type="ECO:0000256" key="2">
    <source>
        <dbReference type="ARBA" id="ARBA00004496"/>
    </source>
</evidence>
<dbReference type="EMBL" id="CAKXYY010000008">
    <property type="protein sequence ID" value="CAH2352833.1"/>
    <property type="molecule type" value="Genomic_DNA"/>
</dbReference>
<dbReference type="GO" id="GO:0008023">
    <property type="term" value="C:transcription elongation factor complex"/>
    <property type="evidence" value="ECO:0007669"/>
    <property type="project" value="TreeGrafter"/>
</dbReference>
<evidence type="ECO:0000256" key="9">
    <source>
        <dbReference type="SAM" id="MobiDB-lite"/>
    </source>
</evidence>
<comment type="pathway">
    <text evidence="3">tRNA modification; 5-methoxycarbonylmethyl-2-thiouridine-tRNA biosynthesis.</text>
</comment>
<protein>
    <recommendedName>
        <fullName evidence="5">Elongator complex protein 4</fullName>
    </recommendedName>
</protein>
<dbReference type="PANTHER" id="PTHR12896">
    <property type="entry name" value="PAX6 NEIGHBOR PROTEIN PAXNEB"/>
    <property type="match status" value="1"/>
</dbReference>